<feature type="domain" description="PSI" evidence="10">
    <location>
        <begin position="298"/>
        <end position="343"/>
    </location>
</feature>
<keyword evidence="7" id="KW-0325">Glycoprotein</keyword>
<keyword evidence="4 9" id="KW-0732">Signal</keyword>
<evidence type="ECO:0000259" key="10">
    <source>
        <dbReference type="SMART" id="SM00423"/>
    </source>
</evidence>
<feature type="chain" id="PRO_5046101851" evidence="9">
    <location>
        <begin position="29"/>
        <end position="471"/>
    </location>
</feature>
<dbReference type="PANTHER" id="PTHR13055">
    <property type="entry name" value="TUMOR ENDOTHELIAL MARKER 7 RELATED"/>
    <property type="match status" value="1"/>
</dbReference>
<comment type="subcellular location">
    <subcellularLocation>
        <location evidence="1">Membrane</location>
        <topology evidence="1">Single-pass type I membrane protein</topology>
    </subcellularLocation>
</comment>
<evidence type="ECO:0000256" key="4">
    <source>
        <dbReference type="ARBA" id="ARBA00022729"/>
    </source>
</evidence>
<reference evidence="11" key="2">
    <citation type="submission" date="2025-09" db="UniProtKB">
        <authorList>
            <consortium name="Ensembl"/>
        </authorList>
    </citation>
    <scope>IDENTIFICATION</scope>
</reference>
<dbReference type="GO" id="GO:0016020">
    <property type="term" value="C:membrane"/>
    <property type="evidence" value="ECO:0007669"/>
    <property type="project" value="UniProtKB-SubCell"/>
</dbReference>
<evidence type="ECO:0000256" key="2">
    <source>
        <dbReference type="ARBA" id="ARBA00010297"/>
    </source>
</evidence>
<name>A0A8C4ZL24_GADMO</name>
<keyword evidence="5 8" id="KW-1133">Transmembrane helix</keyword>
<dbReference type="PANTHER" id="PTHR13055:SF10">
    <property type="entry name" value="PLEXIN DOMAIN-CONTAINING PROTEIN 1"/>
    <property type="match status" value="1"/>
</dbReference>
<feature type="transmembrane region" description="Helical" evidence="8">
    <location>
        <begin position="60"/>
        <end position="78"/>
    </location>
</feature>
<feature type="transmembrane region" description="Helical" evidence="8">
    <location>
        <begin position="396"/>
        <end position="422"/>
    </location>
</feature>
<dbReference type="InterPro" id="IPR002165">
    <property type="entry name" value="Plexin_repeat"/>
</dbReference>
<dbReference type="SMART" id="SM00423">
    <property type="entry name" value="PSI"/>
    <property type="match status" value="1"/>
</dbReference>
<evidence type="ECO:0000313" key="12">
    <source>
        <dbReference type="Proteomes" id="UP000694546"/>
    </source>
</evidence>
<dbReference type="Pfam" id="PF01437">
    <property type="entry name" value="PSI"/>
    <property type="match status" value="1"/>
</dbReference>
<accession>A0A8C4ZL24</accession>
<comment type="similarity">
    <text evidence="2">Belongs to the plexin family.</text>
</comment>
<dbReference type="AlphaFoldDB" id="A0A8C4ZL24"/>
<evidence type="ECO:0000256" key="8">
    <source>
        <dbReference type="SAM" id="Phobius"/>
    </source>
</evidence>
<evidence type="ECO:0000256" key="7">
    <source>
        <dbReference type="ARBA" id="ARBA00023180"/>
    </source>
</evidence>
<dbReference type="Ensembl" id="ENSGMOT00000016382.2">
    <property type="protein sequence ID" value="ENSGMOP00000015974.2"/>
    <property type="gene ID" value="ENSGMOG00000014729.2"/>
</dbReference>
<evidence type="ECO:0000256" key="6">
    <source>
        <dbReference type="ARBA" id="ARBA00023136"/>
    </source>
</evidence>
<evidence type="ECO:0000256" key="3">
    <source>
        <dbReference type="ARBA" id="ARBA00022692"/>
    </source>
</evidence>
<dbReference type="InterPro" id="IPR031152">
    <property type="entry name" value="PLXDC"/>
</dbReference>
<dbReference type="GeneTree" id="ENSGT00440000033408"/>
<sequence length="471" mass="53012">MFLTSMPKLFKLSLLEAKLCLLLEGVCCVTWTGVKKCNGFSIPCKQKLLDPLVLPSTRGIFIHSTLVLISFLFVLLPLRKEDSRNYYTQRSFGPDDRRAGAFWVDMDDLQHGQVRMHGLLSNTHKQAARVALSFPFPFYGHYLKQITIATGGFIFMGDVTHRMLTATQYVAPLMANFDPSSAKESTVQYLDNGEVFVVQWERVRLHGRDSEGEFTFQAALYRSGTITFSYRDIPLSVEQIISGQHPVKAGLSDAFMVVKPSSKTADARQRTIYEYHRVQIDTAKITNNCAFEFTALPSCLQHNSCVLCLSANQTLGCKWCHVLQRCSDGMDRHRQEWLDYACSEKDDIRCEDYSRGETEASLRPSSKPDRATTGPILHDCKSNDVKSAIPKNTNRFASAGATAGVVAGVALLLALLVLALFLHRHPTPSHHLRQQRKNYWPSLKFHKQGLQPGYTEMEGNHDREIIVENGS</sequence>
<dbReference type="Gene3D" id="3.30.1680.10">
    <property type="entry name" value="ligand-binding face of the semaphorins, domain 2"/>
    <property type="match status" value="1"/>
</dbReference>
<proteinExistence type="inferred from homology"/>
<keyword evidence="6 8" id="KW-0472">Membrane</keyword>
<evidence type="ECO:0000313" key="11">
    <source>
        <dbReference type="Ensembl" id="ENSGMOP00000015974.2"/>
    </source>
</evidence>
<evidence type="ECO:0000256" key="5">
    <source>
        <dbReference type="ARBA" id="ARBA00022989"/>
    </source>
</evidence>
<gene>
    <name evidence="11" type="primary">LOC115530992</name>
</gene>
<organism evidence="11 12">
    <name type="scientific">Gadus morhua</name>
    <name type="common">Atlantic cod</name>
    <dbReference type="NCBI Taxonomy" id="8049"/>
    <lineage>
        <taxon>Eukaryota</taxon>
        <taxon>Metazoa</taxon>
        <taxon>Chordata</taxon>
        <taxon>Craniata</taxon>
        <taxon>Vertebrata</taxon>
        <taxon>Euteleostomi</taxon>
        <taxon>Actinopterygii</taxon>
        <taxon>Neopterygii</taxon>
        <taxon>Teleostei</taxon>
        <taxon>Neoteleostei</taxon>
        <taxon>Acanthomorphata</taxon>
        <taxon>Zeiogadaria</taxon>
        <taxon>Gadariae</taxon>
        <taxon>Gadiformes</taxon>
        <taxon>Gadoidei</taxon>
        <taxon>Gadidae</taxon>
        <taxon>Gadus</taxon>
    </lineage>
</organism>
<dbReference type="Proteomes" id="UP000694546">
    <property type="component" value="Chromosome 2"/>
</dbReference>
<protein>
    <submittedName>
        <fullName evidence="11">Plexin domain-containing protein 1-like</fullName>
    </submittedName>
</protein>
<evidence type="ECO:0000256" key="9">
    <source>
        <dbReference type="SAM" id="SignalP"/>
    </source>
</evidence>
<feature type="signal peptide" evidence="9">
    <location>
        <begin position="1"/>
        <end position="28"/>
    </location>
</feature>
<keyword evidence="3 8" id="KW-0812">Transmembrane</keyword>
<reference evidence="11" key="1">
    <citation type="submission" date="2025-08" db="UniProtKB">
        <authorList>
            <consortium name="Ensembl"/>
        </authorList>
    </citation>
    <scope>IDENTIFICATION</scope>
</reference>
<dbReference type="InterPro" id="IPR016201">
    <property type="entry name" value="PSI"/>
</dbReference>
<evidence type="ECO:0000256" key="1">
    <source>
        <dbReference type="ARBA" id="ARBA00004479"/>
    </source>
</evidence>
<keyword evidence="12" id="KW-1185">Reference proteome</keyword>